<name>A0A822XGF2_NELNU</name>
<dbReference type="EMBL" id="DUZY01000001">
    <property type="protein sequence ID" value="DAD18089.1"/>
    <property type="molecule type" value="Genomic_DNA"/>
</dbReference>
<proteinExistence type="predicted"/>
<organism evidence="3 4">
    <name type="scientific">Nelumbo nucifera</name>
    <name type="common">Sacred lotus</name>
    <dbReference type="NCBI Taxonomy" id="4432"/>
    <lineage>
        <taxon>Eukaryota</taxon>
        <taxon>Viridiplantae</taxon>
        <taxon>Streptophyta</taxon>
        <taxon>Embryophyta</taxon>
        <taxon>Tracheophyta</taxon>
        <taxon>Spermatophyta</taxon>
        <taxon>Magnoliopsida</taxon>
        <taxon>Proteales</taxon>
        <taxon>Nelumbonaceae</taxon>
        <taxon>Nelumbo</taxon>
    </lineage>
</organism>
<sequence length="121" mass="13662">MAEDTVGSDASVRRRGRGPTRATDIWNLPSREKIPITLNELGQGIGENTKKLVKFMGTIARNGDLCPLGFKQWTSFPTPRKDIWNLVLGKFEIDNKGRKWVLSSIGKKMERLQVKLESHVV</sequence>
<comment type="caution">
    <text evidence="3">The sequence shown here is derived from an EMBL/GenBank/DDBJ whole genome shotgun (WGS) entry which is preliminary data.</text>
</comment>
<dbReference type="PANTHER" id="PTHR33144">
    <property type="entry name" value="OS10G0409366 PROTEIN-RELATED"/>
    <property type="match status" value="1"/>
</dbReference>
<evidence type="ECO:0000313" key="2">
    <source>
        <dbReference type="EMBL" id="DAD18087.1"/>
    </source>
</evidence>
<dbReference type="Proteomes" id="UP000607653">
    <property type="component" value="Unassembled WGS sequence"/>
</dbReference>
<evidence type="ECO:0000313" key="4">
    <source>
        <dbReference type="Proteomes" id="UP000607653"/>
    </source>
</evidence>
<evidence type="ECO:0000313" key="3">
    <source>
        <dbReference type="EMBL" id="DAD18089.1"/>
    </source>
</evidence>
<feature type="region of interest" description="Disordered" evidence="1">
    <location>
        <begin position="1"/>
        <end position="24"/>
    </location>
</feature>
<dbReference type="PANTHER" id="PTHR33144:SF46">
    <property type="entry name" value="OS04G0610000 PROTEIN"/>
    <property type="match status" value="1"/>
</dbReference>
<protein>
    <submittedName>
        <fullName evidence="3">Uncharacterized protein</fullName>
    </submittedName>
</protein>
<dbReference type="EMBL" id="DUZY01000001">
    <property type="protein sequence ID" value="DAD18087.1"/>
    <property type="molecule type" value="Genomic_DNA"/>
</dbReference>
<accession>A0A822XGF2</accession>
<reference evidence="3 4" key="1">
    <citation type="journal article" date="2020" name="Mol. Biol. Evol.">
        <title>Distinct Expression and Methylation Patterns for Genes with Different Fates following a Single Whole-Genome Duplication in Flowering Plants.</title>
        <authorList>
            <person name="Shi T."/>
            <person name="Rahmani R.S."/>
            <person name="Gugger P.F."/>
            <person name="Wang M."/>
            <person name="Li H."/>
            <person name="Zhang Y."/>
            <person name="Li Z."/>
            <person name="Wang Q."/>
            <person name="Van de Peer Y."/>
            <person name="Marchal K."/>
            <person name="Chen J."/>
        </authorList>
    </citation>
    <scope>NUCLEOTIDE SEQUENCE [LARGE SCALE GENOMIC DNA]</scope>
    <source>
        <tissue evidence="3">Leaf</tissue>
    </source>
</reference>
<keyword evidence="4" id="KW-1185">Reference proteome</keyword>
<evidence type="ECO:0000256" key="1">
    <source>
        <dbReference type="SAM" id="MobiDB-lite"/>
    </source>
</evidence>
<gene>
    <name evidence="2" type="ORF">HUJ06_019550</name>
    <name evidence="3" type="ORF">HUJ06_019552</name>
</gene>
<dbReference type="AlphaFoldDB" id="A0A822XGF2"/>